<organism evidence="6 7">
    <name type="scientific">Flavobacterium kingsejongi</name>
    <dbReference type="NCBI Taxonomy" id="1678728"/>
    <lineage>
        <taxon>Bacteria</taxon>
        <taxon>Pseudomonadati</taxon>
        <taxon>Bacteroidota</taxon>
        <taxon>Flavobacteriia</taxon>
        <taxon>Flavobacteriales</taxon>
        <taxon>Flavobacteriaceae</taxon>
        <taxon>Flavobacterium</taxon>
    </lineage>
</organism>
<dbReference type="Proteomes" id="UP000244677">
    <property type="component" value="Chromosome"/>
</dbReference>
<dbReference type="EMBL" id="CP020919">
    <property type="protein sequence ID" value="AWG25403.1"/>
    <property type="molecule type" value="Genomic_DNA"/>
</dbReference>
<evidence type="ECO:0000256" key="5">
    <source>
        <dbReference type="SAM" id="Phobius"/>
    </source>
</evidence>
<dbReference type="GO" id="GO:0003796">
    <property type="term" value="F:lysozyme activity"/>
    <property type="evidence" value="ECO:0007669"/>
    <property type="project" value="InterPro"/>
</dbReference>
<dbReference type="InterPro" id="IPR002053">
    <property type="entry name" value="Glyco_hydro_25"/>
</dbReference>
<dbReference type="InterPro" id="IPR017853">
    <property type="entry name" value="GH"/>
</dbReference>
<evidence type="ECO:0000256" key="3">
    <source>
        <dbReference type="ARBA" id="ARBA00023295"/>
    </source>
</evidence>
<dbReference type="Gene3D" id="3.20.20.80">
    <property type="entry name" value="Glycosidases"/>
    <property type="match status" value="1"/>
</dbReference>
<dbReference type="KEGG" id="fki:FK004_09210"/>
<dbReference type="SUPFAM" id="SSF51445">
    <property type="entry name" value="(Trans)glycosidases"/>
    <property type="match status" value="1"/>
</dbReference>
<keyword evidence="5" id="KW-0472">Membrane</keyword>
<feature type="region of interest" description="Disordered" evidence="4">
    <location>
        <begin position="1"/>
        <end position="21"/>
    </location>
</feature>
<accession>A0A2S1LNS2</accession>
<dbReference type="GO" id="GO:0016998">
    <property type="term" value="P:cell wall macromolecule catabolic process"/>
    <property type="evidence" value="ECO:0007669"/>
    <property type="project" value="InterPro"/>
</dbReference>
<name>A0A2S1LNS2_9FLAO</name>
<evidence type="ECO:0000256" key="1">
    <source>
        <dbReference type="ARBA" id="ARBA00010646"/>
    </source>
</evidence>
<evidence type="ECO:0000256" key="2">
    <source>
        <dbReference type="ARBA" id="ARBA00022801"/>
    </source>
</evidence>
<dbReference type="GO" id="GO:0016052">
    <property type="term" value="P:carbohydrate catabolic process"/>
    <property type="evidence" value="ECO:0007669"/>
    <property type="project" value="TreeGrafter"/>
</dbReference>
<reference evidence="6 7" key="1">
    <citation type="submission" date="2017-04" db="EMBL/GenBank/DDBJ databases">
        <title>Complete genome sequence of Flavobacterium kingsejong AJ004.</title>
        <authorList>
            <person name="Lee P.C."/>
        </authorList>
    </citation>
    <scope>NUCLEOTIDE SEQUENCE [LARGE SCALE GENOMIC DNA]</scope>
    <source>
        <strain evidence="6 7">AJ004</strain>
    </source>
</reference>
<keyword evidence="3" id="KW-0326">Glycosidase</keyword>
<dbReference type="PANTHER" id="PTHR34135:SF2">
    <property type="entry name" value="LYSOZYME"/>
    <property type="match status" value="1"/>
</dbReference>
<evidence type="ECO:0000313" key="7">
    <source>
        <dbReference type="Proteomes" id="UP000244677"/>
    </source>
</evidence>
<keyword evidence="2 6" id="KW-0378">Hydrolase</keyword>
<dbReference type="RefSeq" id="WP_108737000.1">
    <property type="nucleotide sequence ID" value="NZ_CP020919.1"/>
</dbReference>
<protein>
    <submittedName>
        <fullName evidence="6">Glycoside hydrolase</fullName>
    </submittedName>
</protein>
<evidence type="ECO:0000313" key="6">
    <source>
        <dbReference type="EMBL" id="AWG25403.1"/>
    </source>
</evidence>
<dbReference type="Pfam" id="PF01183">
    <property type="entry name" value="Glyco_hydro_25"/>
    <property type="match status" value="1"/>
</dbReference>
<evidence type="ECO:0000256" key="4">
    <source>
        <dbReference type="SAM" id="MobiDB-lite"/>
    </source>
</evidence>
<dbReference type="PROSITE" id="PS51904">
    <property type="entry name" value="GLYCOSYL_HYDROL_F25_2"/>
    <property type="match status" value="1"/>
</dbReference>
<dbReference type="OrthoDB" id="9798192at2"/>
<dbReference type="InterPro" id="IPR018077">
    <property type="entry name" value="Glyco_hydro_fam25_subgr"/>
</dbReference>
<keyword evidence="7" id="KW-1185">Reference proteome</keyword>
<sequence>MKKIVPAKKSTARRRKPAPKKSKTILTLKRVGYGIIVFVVLGLIAVGYHYRDGLAYYLSYKTDKVLKAEKEEKRISDVRIYEVLSKHDTKVIGFDVSQYQGKIKWDSVKSINDNFNLGFVFIRATAGKNAADTRFEENWKAAGKTNMVRGAYHYYRPNENSIEQAENFIRTVRLRKGDLPPVLDIEQLPKNQSLDSLKKGLGKWLKRVEKAYGTKPIIYSGESYYSDFLEEEFSEYTFWIANYNFFVERIKDEWLFWQFTEKASVNGIKGNVDVNIFNGTENQLRNITIE</sequence>
<dbReference type="CDD" id="cd06524">
    <property type="entry name" value="GH25_YegX-like"/>
    <property type="match status" value="1"/>
</dbReference>
<dbReference type="SMART" id="SM00641">
    <property type="entry name" value="Glyco_25"/>
    <property type="match status" value="1"/>
</dbReference>
<dbReference type="GO" id="GO:0009253">
    <property type="term" value="P:peptidoglycan catabolic process"/>
    <property type="evidence" value="ECO:0007669"/>
    <property type="project" value="InterPro"/>
</dbReference>
<gene>
    <name evidence="6" type="ORF">FK004_09210</name>
</gene>
<keyword evidence="5" id="KW-1133">Transmembrane helix</keyword>
<proteinExistence type="inferred from homology"/>
<comment type="similarity">
    <text evidence="1">Belongs to the glycosyl hydrolase 25 family.</text>
</comment>
<keyword evidence="5" id="KW-0812">Transmembrane</keyword>
<dbReference type="AlphaFoldDB" id="A0A2S1LNS2"/>
<feature type="transmembrane region" description="Helical" evidence="5">
    <location>
        <begin position="31"/>
        <end position="50"/>
    </location>
</feature>
<dbReference type="PANTHER" id="PTHR34135">
    <property type="entry name" value="LYSOZYME"/>
    <property type="match status" value="1"/>
</dbReference>